<reference evidence="1 2" key="1">
    <citation type="journal article" date="2013" name="BMC Genomics">
        <title>Reconstruction of the lipid metabolism for the microalga Monoraphidium neglectum from its genome sequence reveals characteristics suitable for biofuel production.</title>
        <authorList>
            <person name="Bogen C."/>
            <person name="Al-Dilaimi A."/>
            <person name="Albersmeier A."/>
            <person name="Wichmann J."/>
            <person name="Grundmann M."/>
            <person name="Rupp O."/>
            <person name="Lauersen K.J."/>
            <person name="Blifernez-Klassen O."/>
            <person name="Kalinowski J."/>
            <person name="Goesmann A."/>
            <person name="Mussgnug J.H."/>
            <person name="Kruse O."/>
        </authorList>
    </citation>
    <scope>NUCLEOTIDE SEQUENCE [LARGE SCALE GENOMIC DNA]</scope>
    <source>
        <strain evidence="1 2">SAG 48.87</strain>
    </source>
</reference>
<name>A0A0D2MUX3_9CHLO</name>
<protein>
    <submittedName>
        <fullName evidence="1">Uncharacterized protein</fullName>
    </submittedName>
</protein>
<sequence length="95" mass="10502">MVLDTYKIARKWQLGPSLGTKGNKQGELEGKLLNRAGPQKHRALGDARGVALMLPKILAWGQANGHKFSHSWIKSALDITPQKPSTARCEGRQTW</sequence>
<gene>
    <name evidence="1" type="ORF">MNEG_1609</name>
</gene>
<dbReference type="EMBL" id="KK100384">
    <property type="protein sequence ID" value="KIZ06345.1"/>
    <property type="molecule type" value="Genomic_DNA"/>
</dbReference>
<organism evidence="1 2">
    <name type="scientific">Monoraphidium neglectum</name>
    <dbReference type="NCBI Taxonomy" id="145388"/>
    <lineage>
        <taxon>Eukaryota</taxon>
        <taxon>Viridiplantae</taxon>
        <taxon>Chlorophyta</taxon>
        <taxon>core chlorophytes</taxon>
        <taxon>Chlorophyceae</taxon>
        <taxon>CS clade</taxon>
        <taxon>Sphaeropleales</taxon>
        <taxon>Selenastraceae</taxon>
        <taxon>Monoraphidium</taxon>
    </lineage>
</organism>
<accession>A0A0D2MUX3</accession>
<dbReference type="RefSeq" id="XP_013905364.1">
    <property type="nucleotide sequence ID" value="XM_014049910.1"/>
</dbReference>
<evidence type="ECO:0000313" key="1">
    <source>
        <dbReference type="EMBL" id="KIZ06345.1"/>
    </source>
</evidence>
<dbReference type="Proteomes" id="UP000054498">
    <property type="component" value="Unassembled WGS sequence"/>
</dbReference>
<keyword evidence="2" id="KW-1185">Reference proteome</keyword>
<dbReference type="AlphaFoldDB" id="A0A0D2MUX3"/>
<proteinExistence type="predicted"/>
<evidence type="ECO:0000313" key="2">
    <source>
        <dbReference type="Proteomes" id="UP000054498"/>
    </source>
</evidence>
<dbReference type="KEGG" id="mng:MNEG_1609"/>
<dbReference type="GeneID" id="25733815"/>